<organism evidence="2 3">
    <name type="scientific">Candidatus Muproteobacteria bacterium RBG_16_62_13</name>
    <dbReference type="NCBI Taxonomy" id="1817756"/>
    <lineage>
        <taxon>Bacteria</taxon>
        <taxon>Pseudomonadati</taxon>
        <taxon>Pseudomonadota</taxon>
        <taxon>Candidatus Muproteobacteria</taxon>
    </lineage>
</organism>
<reference evidence="2 3" key="1">
    <citation type="journal article" date="2016" name="Nat. Commun.">
        <title>Thousands of microbial genomes shed light on interconnected biogeochemical processes in an aquifer system.</title>
        <authorList>
            <person name="Anantharaman K."/>
            <person name="Brown C.T."/>
            <person name="Hug L.A."/>
            <person name="Sharon I."/>
            <person name="Castelle C.J."/>
            <person name="Probst A.J."/>
            <person name="Thomas B.C."/>
            <person name="Singh A."/>
            <person name="Wilkins M.J."/>
            <person name="Karaoz U."/>
            <person name="Brodie E.L."/>
            <person name="Williams K.H."/>
            <person name="Hubbard S.S."/>
            <person name="Banfield J.F."/>
        </authorList>
    </citation>
    <scope>NUCLEOTIDE SEQUENCE [LARGE SCALE GENOMIC DNA]</scope>
</reference>
<gene>
    <name evidence="2" type="ORF">A2140_06885</name>
</gene>
<comment type="caution">
    <text evidence="2">The sequence shown here is derived from an EMBL/GenBank/DDBJ whole genome shotgun (WGS) entry which is preliminary data.</text>
</comment>
<evidence type="ECO:0000313" key="2">
    <source>
        <dbReference type="EMBL" id="OGI39818.1"/>
    </source>
</evidence>
<dbReference type="Pfam" id="PF18480">
    <property type="entry name" value="DUF5615"/>
    <property type="match status" value="1"/>
</dbReference>
<sequence>MKIKLDENLPATLAGILAAAGHDVDTAPSEGLTGQPDPQVWRAAQDTSRFFVTQDLDFSDIRRYQSGTHHGLLLIRLAEPSRRRLIERVRHLFATETVETWSRCFVVATDRKIRIRRPAT</sequence>
<evidence type="ECO:0000313" key="3">
    <source>
        <dbReference type="Proteomes" id="UP000178379"/>
    </source>
</evidence>
<dbReference type="InterPro" id="IPR041049">
    <property type="entry name" value="DUF5615"/>
</dbReference>
<dbReference type="AlphaFoldDB" id="A0A1F6T3T4"/>
<proteinExistence type="predicted"/>
<dbReference type="EMBL" id="MFSQ01000081">
    <property type="protein sequence ID" value="OGI39818.1"/>
    <property type="molecule type" value="Genomic_DNA"/>
</dbReference>
<dbReference type="Proteomes" id="UP000178379">
    <property type="component" value="Unassembled WGS sequence"/>
</dbReference>
<feature type="domain" description="DUF5615" evidence="1">
    <location>
        <begin position="1"/>
        <end position="109"/>
    </location>
</feature>
<name>A0A1F6T3T4_9PROT</name>
<protein>
    <recommendedName>
        <fullName evidence="1">DUF5615 domain-containing protein</fullName>
    </recommendedName>
</protein>
<accession>A0A1F6T3T4</accession>
<evidence type="ECO:0000259" key="1">
    <source>
        <dbReference type="Pfam" id="PF18480"/>
    </source>
</evidence>